<dbReference type="PANTHER" id="PTHR19316:SF34">
    <property type="entry name" value="NUCLEOTIDE EXCHANGE FACTOR SIL1"/>
    <property type="match status" value="1"/>
</dbReference>
<dbReference type="Gene3D" id="1.25.10.10">
    <property type="entry name" value="Leucine-rich Repeat Variant"/>
    <property type="match status" value="1"/>
</dbReference>
<gene>
    <name evidence="9" type="ORF">TRICI_002166</name>
</gene>
<dbReference type="Pfam" id="PF16782">
    <property type="entry name" value="SIL1"/>
    <property type="match status" value="1"/>
</dbReference>
<evidence type="ECO:0000256" key="7">
    <source>
        <dbReference type="ARBA" id="ARBA00022927"/>
    </source>
</evidence>
<evidence type="ECO:0000256" key="4">
    <source>
        <dbReference type="ARBA" id="ARBA00022448"/>
    </source>
</evidence>
<evidence type="ECO:0000256" key="3">
    <source>
        <dbReference type="ARBA" id="ARBA00015352"/>
    </source>
</evidence>
<dbReference type="SUPFAM" id="SSF48371">
    <property type="entry name" value="ARM repeat"/>
    <property type="match status" value="1"/>
</dbReference>
<dbReference type="GO" id="GO:0005783">
    <property type="term" value="C:endoplasmic reticulum"/>
    <property type="evidence" value="ECO:0007669"/>
    <property type="project" value="InterPro"/>
</dbReference>
<sequence>MESGDKEVKLMDKDEVGDDAAGVIVKSDIEELVENSPLLTRAVDQVLRREFDAETLEEVAEYSHEGDFGERIARSGLSVELFRVLLNRDYAAENRELCARIVGATFKNNPDSQKLLFDVVGGDGKVVSKLLDALKAETDDKMKSRLLYVVGSLMTHQRGMDEFIEQNGNSFLRDIFAKGSSSLRSKCLIFVWDHILHSPVTQDSKWYKDEIAYWSEALQNALTTGKGDLNREMFETLVKITELDGQLPIKKEFLKWLSKKSDEGLKKRNRDDEFYQLVRQARHTVFGNPNAERKHNAEEL</sequence>
<keyword evidence="8" id="KW-0811">Translocation</keyword>
<dbReference type="GO" id="GO:0015031">
    <property type="term" value="P:protein transport"/>
    <property type="evidence" value="ECO:0007669"/>
    <property type="project" value="UniProtKB-KW"/>
</dbReference>
<keyword evidence="7" id="KW-0653">Protein transport</keyword>
<evidence type="ECO:0000313" key="9">
    <source>
        <dbReference type="EMBL" id="KAA8915654.1"/>
    </source>
</evidence>
<dbReference type="InterPro" id="IPR031884">
    <property type="entry name" value="Sil1_fungi"/>
</dbReference>
<dbReference type="InterPro" id="IPR011989">
    <property type="entry name" value="ARM-like"/>
</dbReference>
<name>A0A642V769_9ASCO</name>
<protein>
    <recommendedName>
        <fullName evidence="3">Nucleotide exchange factor SIL1</fullName>
    </recommendedName>
</protein>
<evidence type="ECO:0000256" key="5">
    <source>
        <dbReference type="ARBA" id="ARBA00022729"/>
    </source>
</evidence>
<evidence type="ECO:0000256" key="2">
    <source>
        <dbReference type="ARBA" id="ARBA00011799"/>
    </source>
</evidence>
<keyword evidence="10" id="KW-1185">Reference proteome</keyword>
<dbReference type="GO" id="GO:0000774">
    <property type="term" value="F:adenyl-nucleotide exchange factor activity"/>
    <property type="evidence" value="ECO:0007669"/>
    <property type="project" value="InterPro"/>
</dbReference>
<evidence type="ECO:0000256" key="1">
    <source>
        <dbReference type="ARBA" id="ARBA00010588"/>
    </source>
</evidence>
<evidence type="ECO:0000256" key="8">
    <source>
        <dbReference type="ARBA" id="ARBA00023010"/>
    </source>
</evidence>
<organism evidence="9 10">
    <name type="scientific">Trichomonascus ciferrii</name>
    <dbReference type="NCBI Taxonomy" id="44093"/>
    <lineage>
        <taxon>Eukaryota</taxon>
        <taxon>Fungi</taxon>
        <taxon>Dikarya</taxon>
        <taxon>Ascomycota</taxon>
        <taxon>Saccharomycotina</taxon>
        <taxon>Dipodascomycetes</taxon>
        <taxon>Dipodascales</taxon>
        <taxon>Trichomonascaceae</taxon>
        <taxon>Trichomonascus</taxon>
        <taxon>Trichomonascus ciferrii complex</taxon>
    </lineage>
</organism>
<proteinExistence type="inferred from homology"/>
<dbReference type="Proteomes" id="UP000761534">
    <property type="component" value="Unassembled WGS sequence"/>
</dbReference>
<dbReference type="PANTHER" id="PTHR19316">
    <property type="entry name" value="PROTEIN FOLDING REGULATOR"/>
    <property type="match status" value="1"/>
</dbReference>
<dbReference type="InterPro" id="IPR050693">
    <property type="entry name" value="Hsp70_NEF-Inhibitors"/>
</dbReference>
<keyword evidence="4" id="KW-0813">Transport</keyword>
<keyword evidence="6" id="KW-0256">Endoplasmic reticulum</keyword>
<evidence type="ECO:0000313" key="10">
    <source>
        <dbReference type="Proteomes" id="UP000761534"/>
    </source>
</evidence>
<accession>A0A642V769</accession>
<reference evidence="9" key="1">
    <citation type="journal article" date="2019" name="G3 (Bethesda)">
        <title>Genome Assemblies of Two Rare Opportunistic Yeast Pathogens: Diutina rugosa (syn. Candida rugosa) and Trichomonascus ciferrii (syn. Candida ciferrii).</title>
        <authorList>
            <person name="Mixao V."/>
            <person name="Saus E."/>
            <person name="Hansen A.P."/>
            <person name="Lass-Florl C."/>
            <person name="Gabaldon T."/>
        </authorList>
    </citation>
    <scope>NUCLEOTIDE SEQUENCE</scope>
    <source>
        <strain evidence="9">CBS 4856</strain>
    </source>
</reference>
<dbReference type="OrthoDB" id="448649at2759"/>
<evidence type="ECO:0000256" key="6">
    <source>
        <dbReference type="ARBA" id="ARBA00022824"/>
    </source>
</evidence>
<dbReference type="InterPro" id="IPR016024">
    <property type="entry name" value="ARM-type_fold"/>
</dbReference>
<comment type="subunit">
    <text evidence="2">Interacts with KAR2.</text>
</comment>
<dbReference type="VEuPathDB" id="FungiDB:TRICI_002166"/>
<keyword evidence="5" id="KW-0732">Signal</keyword>
<dbReference type="AlphaFoldDB" id="A0A642V769"/>
<dbReference type="EMBL" id="SWFS01000151">
    <property type="protein sequence ID" value="KAA8915654.1"/>
    <property type="molecule type" value="Genomic_DNA"/>
</dbReference>
<comment type="similarity">
    <text evidence="1">Belongs to the SIL1 family.</text>
</comment>
<comment type="caution">
    <text evidence="9">The sequence shown here is derived from an EMBL/GenBank/DDBJ whole genome shotgun (WGS) entry which is preliminary data.</text>
</comment>